<evidence type="ECO:0000256" key="1">
    <source>
        <dbReference type="SAM" id="Phobius"/>
    </source>
</evidence>
<comment type="caution">
    <text evidence="2">The sequence shown here is derived from an EMBL/GenBank/DDBJ whole genome shotgun (WGS) entry which is preliminary data.</text>
</comment>
<reference evidence="2 3" key="1">
    <citation type="submission" date="2018-01" db="EMBL/GenBank/DDBJ databases">
        <title>Draft genome sequence of Nonomuraea sp. KC333.</title>
        <authorList>
            <person name="Sahin N."/>
            <person name="Saygin H."/>
            <person name="Ay H."/>
        </authorList>
    </citation>
    <scope>NUCLEOTIDE SEQUENCE [LARGE SCALE GENOMIC DNA]</scope>
    <source>
        <strain evidence="2 3">KC333</strain>
    </source>
</reference>
<protein>
    <submittedName>
        <fullName evidence="2">Uncharacterized protein</fullName>
    </submittedName>
</protein>
<keyword evidence="1" id="KW-0472">Membrane</keyword>
<organism evidence="2 3">
    <name type="scientific">Nonomuraea aridisoli</name>
    <dbReference type="NCBI Taxonomy" id="2070368"/>
    <lineage>
        <taxon>Bacteria</taxon>
        <taxon>Bacillati</taxon>
        <taxon>Actinomycetota</taxon>
        <taxon>Actinomycetes</taxon>
        <taxon>Streptosporangiales</taxon>
        <taxon>Streptosporangiaceae</taxon>
        <taxon>Nonomuraea</taxon>
    </lineage>
</organism>
<proteinExistence type="predicted"/>
<dbReference type="RefSeq" id="WP_111177942.1">
    <property type="nucleotide sequence ID" value="NZ_POUD01000024.1"/>
</dbReference>
<gene>
    <name evidence="2" type="ORF">C1J01_08800</name>
</gene>
<keyword evidence="3" id="KW-1185">Reference proteome</keyword>
<sequence>MEGLLQLPIVQGGAVVVLLAIIWLIATGRLVPRSTLEDVRADRDARLREAAADAEEWRTLWQKERDAHELTREAHARELRAALAASNEGAQIAVALLTELRGQIEAKP</sequence>
<keyword evidence="1" id="KW-1133">Transmembrane helix</keyword>
<name>A0A2W2E900_9ACTN</name>
<feature type="transmembrane region" description="Helical" evidence="1">
    <location>
        <begin position="6"/>
        <end position="26"/>
    </location>
</feature>
<dbReference type="Proteomes" id="UP000249304">
    <property type="component" value="Unassembled WGS sequence"/>
</dbReference>
<evidence type="ECO:0000313" key="3">
    <source>
        <dbReference type="Proteomes" id="UP000249304"/>
    </source>
</evidence>
<evidence type="ECO:0000313" key="2">
    <source>
        <dbReference type="EMBL" id="PZG20592.1"/>
    </source>
</evidence>
<dbReference type="EMBL" id="POUD01000024">
    <property type="protein sequence ID" value="PZG20592.1"/>
    <property type="molecule type" value="Genomic_DNA"/>
</dbReference>
<accession>A0A2W2E900</accession>
<dbReference type="AlphaFoldDB" id="A0A2W2E900"/>
<keyword evidence="1" id="KW-0812">Transmembrane</keyword>